<dbReference type="InterPro" id="IPR011990">
    <property type="entry name" value="TPR-like_helical_dom_sf"/>
</dbReference>
<proteinExistence type="predicted"/>
<dbReference type="Proteomes" id="UP000245468">
    <property type="component" value="Chromosome"/>
</dbReference>
<accession>A0A2S2DVD8</accession>
<dbReference type="OrthoDB" id="1524733at2"/>
<sequence length="102" mass="11998">MERKEFIKNEIKEEPENPFNYYLMALELKKEGDMSGSITVFDQLMKQFPMYIPTYYSFADLLIELEQDDKAKLVVKKGIEVAEIGSASKALHELRQLWELNF</sequence>
<organism evidence="1 2">
    <name type="scientific">Aquirufa nivalisilvae</name>
    <dbReference type="NCBI Taxonomy" id="2516557"/>
    <lineage>
        <taxon>Bacteria</taxon>
        <taxon>Pseudomonadati</taxon>
        <taxon>Bacteroidota</taxon>
        <taxon>Cytophagia</taxon>
        <taxon>Cytophagales</taxon>
        <taxon>Flectobacillaceae</taxon>
        <taxon>Aquirufa</taxon>
    </lineage>
</organism>
<evidence type="ECO:0000313" key="2">
    <source>
        <dbReference type="Proteomes" id="UP000245468"/>
    </source>
</evidence>
<gene>
    <name evidence="1" type="ORF">HME7025_01422</name>
</gene>
<dbReference type="Gene3D" id="1.25.40.10">
    <property type="entry name" value="Tetratricopeptide repeat domain"/>
    <property type="match status" value="1"/>
</dbReference>
<dbReference type="AlphaFoldDB" id="A0A2S2DVD8"/>
<dbReference type="SUPFAM" id="SSF48452">
    <property type="entry name" value="TPR-like"/>
    <property type="match status" value="1"/>
</dbReference>
<dbReference type="RefSeq" id="WP_109322975.1">
    <property type="nucleotide sequence ID" value="NZ_CP029346.1"/>
</dbReference>
<reference evidence="2" key="1">
    <citation type="submission" date="2018-05" db="EMBL/GenBank/DDBJ databases">
        <title>Pseudarcicella sp. HME7025 Genome sequencing and assembly.</title>
        <authorList>
            <person name="Kim H."/>
            <person name="Kang H."/>
            <person name="Joh K."/>
        </authorList>
    </citation>
    <scope>NUCLEOTIDE SEQUENCE [LARGE SCALE GENOMIC DNA]</scope>
    <source>
        <strain evidence="2">HME7025</strain>
    </source>
</reference>
<keyword evidence="2" id="KW-1185">Reference proteome</keyword>
<name>A0A2S2DVD8_9BACT</name>
<protein>
    <submittedName>
        <fullName evidence="1">Uncharacterized protein</fullName>
    </submittedName>
</protein>
<dbReference type="EMBL" id="CP029346">
    <property type="protein sequence ID" value="AWL09279.1"/>
    <property type="molecule type" value="Genomic_DNA"/>
</dbReference>
<evidence type="ECO:0000313" key="1">
    <source>
        <dbReference type="EMBL" id="AWL09279.1"/>
    </source>
</evidence>
<dbReference type="KEGG" id="psez:HME7025_01422"/>